<dbReference type="EMBL" id="LXJU01000118">
    <property type="protein sequence ID" value="OGE46758.1"/>
    <property type="molecule type" value="Genomic_DNA"/>
</dbReference>
<protein>
    <submittedName>
        <fullName evidence="1">Uncharacterized protein</fullName>
    </submittedName>
</protein>
<keyword evidence="2" id="KW-1185">Reference proteome</keyword>
<comment type="caution">
    <text evidence="1">The sequence shown here is derived from an EMBL/GenBank/DDBJ whole genome shotgun (WGS) entry which is preliminary data.</text>
</comment>
<evidence type="ECO:0000313" key="2">
    <source>
        <dbReference type="Proteomes" id="UP000177622"/>
    </source>
</evidence>
<gene>
    <name evidence="1" type="ORF">PENARI_c118G05593</name>
</gene>
<proteinExistence type="predicted"/>
<dbReference type="Proteomes" id="UP000177622">
    <property type="component" value="Unassembled WGS sequence"/>
</dbReference>
<dbReference type="RefSeq" id="XP_022482225.1">
    <property type="nucleotide sequence ID" value="XM_022637917.1"/>
</dbReference>
<accession>A0A1F5L0I6</accession>
<sequence>MNKKQRSRPQGGDNGGIMQWIQHEQQEPQLQPQLLQPELNMIEFEADMQYTVDPTMAFGDGNTSTEDISGGLMLGTSSGLLDSVIANDDMGQNHYSYFSRTSRWLSNHLLSLNDPGRNFPPNGAIGLDGHTFSYNNFASSGHSHASSFQPYKRAIPKSTMSRGLDEISTKWGN</sequence>
<evidence type="ECO:0000313" key="1">
    <source>
        <dbReference type="EMBL" id="OGE46758.1"/>
    </source>
</evidence>
<organism evidence="1 2">
    <name type="scientific">Penicillium arizonense</name>
    <dbReference type="NCBI Taxonomy" id="1835702"/>
    <lineage>
        <taxon>Eukaryota</taxon>
        <taxon>Fungi</taxon>
        <taxon>Dikarya</taxon>
        <taxon>Ascomycota</taxon>
        <taxon>Pezizomycotina</taxon>
        <taxon>Eurotiomycetes</taxon>
        <taxon>Eurotiomycetidae</taxon>
        <taxon>Eurotiales</taxon>
        <taxon>Aspergillaceae</taxon>
        <taxon>Penicillium</taxon>
    </lineage>
</organism>
<dbReference type="AlphaFoldDB" id="A0A1F5L0I6"/>
<reference evidence="1 2" key="1">
    <citation type="journal article" date="2016" name="Sci. Rep.">
        <title>Penicillium arizonense, a new, genome sequenced fungal species, reveals a high chemical diversity in secreted metabolites.</title>
        <authorList>
            <person name="Grijseels S."/>
            <person name="Nielsen J.C."/>
            <person name="Randelovic M."/>
            <person name="Nielsen J."/>
            <person name="Nielsen K.F."/>
            <person name="Workman M."/>
            <person name="Frisvad J.C."/>
        </authorList>
    </citation>
    <scope>NUCLEOTIDE SEQUENCE [LARGE SCALE GENOMIC DNA]</scope>
    <source>
        <strain evidence="1 2">CBS 141311</strain>
    </source>
</reference>
<dbReference type="GeneID" id="34582651"/>
<name>A0A1F5L0I6_PENAI</name>